<gene>
    <name evidence="1" type="primary">WBGene00273771</name>
</gene>
<proteinExistence type="predicted"/>
<dbReference type="EnsemblMetazoa" id="PPA35402.1">
    <property type="protein sequence ID" value="PPA35402.1"/>
    <property type="gene ID" value="WBGene00273771"/>
</dbReference>
<reference evidence="1" key="2">
    <citation type="submission" date="2022-06" db="UniProtKB">
        <authorList>
            <consortium name="EnsemblMetazoa"/>
        </authorList>
    </citation>
    <scope>IDENTIFICATION</scope>
    <source>
        <strain evidence="1">PS312</strain>
    </source>
</reference>
<reference evidence="2" key="1">
    <citation type="journal article" date="2008" name="Nat. Genet.">
        <title>The Pristionchus pacificus genome provides a unique perspective on nematode lifestyle and parasitism.</title>
        <authorList>
            <person name="Dieterich C."/>
            <person name="Clifton S.W."/>
            <person name="Schuster L.N."/>
            <person name="Chinwalla A."/>
            <person name="Delehaunty K."/>
            <person name="Dinkelacker I."/>
            <person name="Fulton L."/>
            <person name="Fulton R."/>
            <person name="Godfrey J."/>
            <person name="Minx P."/>
            <person name="Mitreva M."/>
            <person name="Roeseler W."/>
            <person name="Tian H."/>
            <person name="Witte H."/>
            <person name="Yang S.P."/>
            <person name="Wilson R.K."/>
            <person name="Sommer R.J."/>
        </authorList>
    </citation>
    <scope>NUCLEOTIDE SEQUENCE [LARGE SCALE GENOMIC DNA]</scope>
    <source>
        <strain evidence="2">PS312</strain>
    </source>
</reference>
<organism evidence="1 2">
    <name type="scientific">Pristionchus pacificus</name>
    <name type="common">Parasitic nematode worm</name>
    <dbReference type="NCBI Taxonomy" id="54126"/>
    <lineage>
        <taxon>Eukaryota</taxon>
        <taxon>Metazoa</taxon>
        <taxon>Ecdysozoa</taxon>
        <taxon>Nematoda</taxon>
        <taxon>Chromadorea</taxon>
        <taxon>Rhabditida</taxon>
        <taxon>Rhabditina</taxon>
        <taxon>Diplogasteromorpha</taxon>
        <taxon>Diplogasteroidea</taxon>
        <taxon>Neodiplogasteridae</taxon>
        <taxon>Pristionchus</taxon>
    </lineage>
</organism>
<dbReference type="Proteomes" id="UP000005239">
    <property type="component" value="Unassembled WGS sequence"/>
</dbReference>
<evidence type="ECO:0000313" key="2">
    <source>
        <dbReference type="Proteomes" id="UP000005239"/>
    </source>
</evidence>
<accession>A0A2A6B8F9</accession>
<protein>
    <submittedName>
        <fullName evidence="1">Uncharacterized protein</fullName>
    </submittedName>
</protein>
<sequence>MAEKPRSKYTFGVSKNTGLSAIANKMWTQGKEEFGVQKDKPVILERKGLSDVLDKLKKDQGVPAAVESSSDSSGQPTFVFGQKLAERVVQPTHPTSSSGSSATAETLFKSAAAAEKRSTLGDN</sequence>
<evidence type="ECO:0000313" key="1">
    <source>
        <dbReference type="EnsemblMetazoa" id="PPA35402.1"/>
    </source>
</evidence>
<accession>A0A8R1YQH3</accession>
<dbReference type="AlphaFoldDB" id="A0A2A6B8F9"/>
<name>A0A2A6B8F9_PRIPA</name>
<keyword evidence="2" id="KW-1185">Reference proteome</keyword>